<name>A0AAU9TCF0_EUPED</name>
<accession>A0AAU9TCF0</accession>
<dbReference type="AlphaFoldDB" id="A0AAU9TCF0"/>
<dbReference type="Proteomes" id="UP001153954">
    <property type="component" value="Unassembled WGS sequence"/>
</dbReference>
<feature type="compositionally biased region" description="Basic and acidic residues" evidence="1">
    <location>
        <begin position="1"/>
        <end position="13"/>
    </location>
</feature>
<comment type="caution">
    <text evidence="2">The sequence shown here is derived from an EMBL/GenBank/DDBJ whole genome shotgun (WGS) entry which is preliminary data.</text>
</comment>
<keyword evidence="3" id="KW-1185">Reference proteome</keyword>
<proteinExistence type="predicted"/>
<protein>
    <submittedName>
        <fullName evidence="2">Uncharacterized protein</fullName>
    </submittedName>
</protein>
<reference evidence="2" key="1">
    <citation type="submission" date="2022-03" db="EMBL/GenBank/DDBJ databases">
        <authorList>
            <person name="Tunstrom K."/>
        </authorList>
    </citation>
    <scope>NUCLEOTIDE SEQUENCE</scope>
</reference>
<evidence type="ECO:0000313" key="2">
    <source>
        <dbReference type="EMBL" id="CAH2083717.1"/>
    </source>
</evidence>
<evidence type="ECO:0000313" key="3">
    <source>
        <dbReference type="Proteomes" id="UP001153954"/>
    </source>
</evidence>
<evidence type="ECO:0000256" key="1">
    <source>
        <dbReference type="SAM" id="MobiDB-lite"/>
    </source>
</evidence>
<organism evidence="2 3">
    <name type="scientific">Euphydryas editha</name>
    <name type="common">Edith's checkerspot</name>
    <dbReference type="NCBI Taxonomy" id="104508"/>
    <lineage>
        <taxon>Eukaryota</taxon>
        <taxon>Metazoa</taxon>
        <taxon>Ecdysozoa</taxon>
        <taxon>Arthropoda</taxon>
        <taxon>Hexapoda</taxon>
        <taxon>Insecta</taxon>
        <taxon>Pterygota</taxon>
        <taxon>Neoptera</taxon>
        <taxon>Endopterygota</taxon>
        <taxon>Lepidoptera</taxon>
        <taxon>Glossata</taxon>
        <taxon>Ditrysia</taxon>
        <taxon>Papilionoidea</taxon>
        <taxon>Nymphalidae</taxon>
        <taxon>Nymphalinae</taxon>
        <taxon>Euphydryas</taxon>
    </lineage>
</organism>
<dbReference type="EMBL" id="CAKOGL010000001">
    <property type="protein sequence ID" value="CAH2083717.1"/>
    <property type="molecule type" value="Genomic_DNA"/>
</dbReference>
<feature type="region of interest" description="Disordered" evidence="1">
    <location>
        <begin position="1"/>
        <end position="31"/>
    </location>
</feature>
<gene>
    <name evidence="2" type="ORF">EEDITHA_LOCUS359</name>
</gene>
<sequence>MGHRRQEEEETVVRCRRRHNSGAEKAAVEDDKAAAAATAMKARKPKLDTPRTPVVLVTLRPEVISKGVTYYEALQRAAEKVSLTELGMRGGLNIRRAATGARLFELTKGQTPEAAERLTKELRAALKDVASVVQRTKYASIRITGLDDSVTPEMVVAAVAKAGD</sequence>